<keyword evidence="1" id="KW-0472">Membrane</keyword>
<dbReference type="EMBL" id="MN079155">
    <property type="protein sequence ID" value="QEA06596.1"/>
    <property type="molecule type" value="Genomic_DNA"/>
</dbReference>
<dbReference type="CDD" id="cd01324">
    <property type="entry name" value="cbb3_Oxidase_CcoQ"/>
    <property type="match status" value="1"/>
</dbReference>
<sequence>MDSGTLSGIITAVLMAAFIGIIGWAYSKRRKKDFDHAARLPLDAERRDAEKGRNGQ</sequence>
<reference evidence="2" key="1">
    <citation type="submission" date="2019-06" db="EMBL/GenBank/DDBJ databases">
        <authorList>
            <person name="Murdoch R.W."/>
            <person name="Fathepure B."/>
        </authorList>
    </citation>
    <scope>NUCLEOTIDE SEQUENCE</scope>
</reference>
<evidence type="ECO:0000313" key="2">
    <source>
        <dbReference type="EMBL" id="QEA06596.1"/>
    </source>
</evidence>
<dbReference type="AlphaFoldDB" id="A0A5B8RDC8"/>
<evidence type="ECO:0000256" key="1">
    <source>
        <dbReference type="SAM" id="Phobius"/>
    </source>
</evidence>
<feature type="transmembrane region" description="Helical" evidence="1">
    <location>
        <begin position="6"/>
        <end position="26"/>
    </location>
</feature>
<keyword evidence="1" id="KW-1133">Transmembrane helix</keyword>
<dbReference type="InterPro" id="IPR008621">
    <property type="entry name" value="Cbb3-typ_cyt_oxidase_comp"/>
</dbReference>
<organism evidence="2">
    <name type="scientific">uncultured organism</name>
    <dbReference type="NCBI Taxonomy" id="155900"/>
    <lineage>
        <taxon>unclassified sequences</taxon>
        <taxon>environmental samples</taxon>
    </lineage>
</organism>
<name>A0A5B8RDC8_9ZZZZ</name>
<proteinExistence type="predicted"/>
<evidence type="ECO:0008006" key="3">
    <source>
        <dbReference type="Google" id="ProtNLM"/>
    </source>
</evidence>
<keyword evidence="1" id="KW-0812">Transmembrane</keyword>
<accession>A0A5B8RDC8</accession>
<dbReference type="Pfam" id="PF05545">
    <property type="entry name" value="FixQ"/>
    <property type="match status" value="1"/>
</dbReference>
<gene>
    <name evidence="2" type="ORF">KBTEX_02936</name>
</gene>
<protein>
    <recommendedName>
        <fullName evidence="3">Cbb3-type cytochrome oxidase component FixQ</fullName>
    </recommendedName>
</protein>